<dbReference type="HOGENOM" id="CLU_083918_2_0_6"/>
<dbReference type="PANTHER" id="PTHR30289">
    <property type="entry name" value="UNCHARACTERIZED PROTEIN YBCL-RELATED"/>
    <property type="match status" value="1"/>
</dbReference>
<dbReference type="AlphaFoldDB" id="B7VSM6"/>
<sequence length="192" mass="20790">MEGTILDSYLIRGTIMKLIIKTVLAISILAAGSAQAFELISNDIQEGHPMAKTFEYSSWGCDGGNLSPQLMWKDAPAGTKSFAITAYDPDAPTESGFWHWVAFDIPATVSELPRGVDVSKVGGKEGRIDYGTVGFGGACPPEKDGMHRYQFTVWALPTDKLNLDENTPSAVFGFTLNSMALDKAKLTATYTR</sequence>
<dbReference type="SUPFAM" id="SSF49777">
    <property type="entry name" value="PEBP-like"/>
    <property type="match status" value="1"/>
</dbReference>
<dbReference type="KEGG" id="vsp:VS_II0843"/>
<organism evidence="1 2">
    <name type="scientific">Vibrio atlanticus (strain LGP32)</name>
    <name type="common">Vibrio splendidus (strain Mel32)</name>
    <dbReference type="NCBI Taxonomy" id="575788"/>
    <lineage>
        <taxon>Bacteria</taxon>
        <taxon>Pseudomonadati</taxon>
        <taxon>Pseudomonadota</taxon>
        <taxon>Gammaproteobacteria</taxon>
        <taxon>Vibrionales</taxon>
        <taxon>Vibrionaceae</taxon>
        <taxon>Vibrio</taxon>
    </lineage>
</organism>
<name>B7VSM6_VIBA3</name>
<evidence type="ECO:0000313" key="1">
    <source>
        <dbReference type="EMBL" id="CAV26629.1"/>
    </source>
</evidence>
<gene>
    <name evidence="1" type="ordered locus">VS_II0843</name>
</gene>
<dbReference type="CDD" id="cd00865">
    <property type="entry name" value="PEBP_bact_arch"/>
    <property type="match status" value="1"/>
</dbReference>
<evidence type="ECO:0000313" key="2">
    <source>
        <dbReference type="Proteomes" id="UP000009100"/>
    </source>
</evidence>
<accession>B7VSM6</accession>
<dbReference type="PANTHER" id="PTHR30289:SF1">
    <property type="entry name" value="PEBP (PHOSPHATIDYLETHANOLAMINE-BINDING PROTEIN) FAMILY PROTEIN"/>
    <property type="match status" value="1"/>
</dbReference>
<dbReference type="NCBIfam" id="TIGR00481">
    <property type="entry name" value="YbhB/YbcL family Raf kinase inhibitor-like protein"/>
    <property type="match status" value="1"/>
</dbReference>
<protein>
    <submittedName>
        <fullName evidence="1">Phospholipid-binding protein</fullName>
    </submittedName>
</protein>
<reference evidence="1 2" key="1">
    <citation type="submission" date="2009-02" db="EMBL/GenBank/DDBJ databases">
        <title>Vibrio splendidus str. LGP32 complete genome.</title>
        <authorList>
            <person name="Mazel D."/>
            <person name="Le Roux F."/>
        </authorList>
    </citation>
    <scope>NUCLEOTIDE SEQUENCE [LARGE SCALE GENOMIC DNA]</scope>
    <source>
        <strain evidence="1 2">LGP32</strain>
    </source>
</reference>
<dbReference type="EMBL" id="FM954973">
    <property type="protein sequence ID" value="CAV26629.1"/>
    <property type="molecule type" value="Genomic_DNA"/>
</dbReference>
<dbReference type="Pfam" id="PF01161">
    <property type="entry name" value="PBP"/>
    <property type="match status" value="1"/>
</dbReference>
<dbReference type="Proteomes" id="UP000009100">
    <property type="component" value="Chromosome 2"/>
</dbReference>
<dbReference type="InterPro" id="IPR008914">
    <property type="entry name" value="PEBP"/>
</dbReference>
<proteinExistence type="predicted"/>
<dbReference type="STRING" id="575788.VS_II0843"/>
<dbReference type="InterPro" id="IPR036610">
    <property type="entry name" value="PEBP-like_sf"/>
</dbReference>
<dbReference type="Gene3D" id="3.90.280.10">
    <property type="entry name" value="PEBP-like"/>
    <property type="match status" value="1"/>
</dbReference>
<dbReference type="InterPro" id="IPR005247">
    <property type="entry name" value="YbhB_YbcL/LppC-like"/>
</dbReference>
<dbReference type="eggNOG" id="COG1881">
    <property type="taxonomic scope" value="Bacteria"/>
</dbReference>